<evidence type="ECO:0000256" key="9">
    <source>
        <dbReference type="ARBA" id="ARBA00022734"/>
    </source>
</evidence>
<dbReference type="FunFam" id="3.30.200.20:FF:000168">
    <property type="entry name" value="L-type lectin-domain containing receptor kinase IX.1"/>
    <property type="match status" value="1"/>
</dbReference>
<evidence type="ECO:0000256" key="1">
    <source>
        <dbReference type="ARBA" id="ARBA00004251"/>
    </source>
</evidence>
<feature type="binding site" evidence="21">
    <location>
        <position position="384"/>
    </location>
    <ligand>
        <name>ATP</name>
        <dbReference type="ChEBI" id="CHEBI:30616"/>
    </ligand>
</feature>
<dbReference type="CDD" id="cd14066">
    <property type="entry name" value="STKc_IRAK"/>
    <property type="match status" value="1"/>
</dbReference>
<dbReference type="Pfam" id="PF00139">
    <property type="entry name" value="Lectin_legB"/>
    <property type="match status" value="1"/>
</dbReference>
<keyword evidence="8" id="KW-0732">Signal</keyword>
<evidence type="ECO:0000256" key="16">
    <source>
        <dbReference type="ARBA" id="ARBA00023170"/>
    </source>
</evidence>
<proteinExistence type="inferred from homology"/>
<dbReference type="GO" id="GO:0005886">
    <property type="term" value="C:plasma membrane"/>
    <property type="evidence" value="ECO:0007669"/>
    <property type="project" value="UniProtKB-SubCell"/>
</dbReference>
<evidence type="ECO:0000256" key="3">
    <source>
        <dbReference type="ARBA" id="ARBA00010217"/>
    </source>
</evidence>
<comment type="subcellular location">
    <subcellularLocation>
        <location evidence="1">Cell membrane</location>
        <topology evidence="1">Single-pass type I membrane protein</topology>
    </subcellularLocation>
</comment>
<dbReference type="CDD" id="cd06899">
    <property type="entry name" value="lectin_legume_LecRK_Arcelin_ConA"/>
    <property type="match status" value="1"/>
</dbReference>
<evidence type="ECO:0000256" key="14">
    <source>
        <dbReference type="ARBA" id="ARBA00022989"/>
    </source>
</evidence>
<dbReference type="Proteomes" id="UP000288805">
    <property type="component" value="Unassembled WGS sequence"/>
</dbReference>
<dbReference type="SMART" id="SM00220">
    <property type="entry name" value="S_TKc"/>
    <property type="match status" value="1"/>
</dbReference>
<dbReference type="PANTHER" id="PTHR27007">
    <property type="match status" value="1"/>
</dbReference>
<evidence type="ECO:0000256" key="17">
    <source>
        <dbReference type="ARBA" id="ARBA00023180"/>
    </source>
</evidence>
<keyword evidence="4" id="KW-1003">Cell membrane</keyword>
<evidence type="ECO:0000256" key="21">
    <source>
        <dbReference type="PROSITE-ProRule" id="PRU10141"/>
    </source>
</evidence>
<comment type="function">
    <text evidence="18">Involved in resistance response to the pathogenic oomycetes Phytophthora infestans and Phytophthora capsici.</text>
</comment>
<reference evidence="24 25" key="1">
    <citation type="journal article" date="2018" name="PLoS Genet.">
        <title>Population sequencing reveals clonal diversity and ancestral inbreeding in the grapevine cultivar Chardonnay.</title>
        <authorList>
            <person name="Roach M.J."/>
            <person name="Johnson D.L."/>
            <person name="Bohlmann J."/>
            <person name="van Vuuren H.J."/>
            <person name="Jones S.J."/>
            <person name="Pretorius I.S."/>
            <person name="Schmidt S.A."/>
            <person name="Borneman A.R."/>
        </authorList>
    </citation>
    <scope>NUCLEOTIDE SEQUENCE [LARGE SCALE GENOMIC DNA]</scope>
    <source>
        <strain evidence="25">cv. Chardonnay</strain>
        <tissue evidence="24">Leaf</tissue>
    </source>
</reference>
<dbReference type="InterPro" id="IPR000719">
    <property type="entry name" value="Prot_kinase_dom"/>
</dbReference>
<dbReference type="PROSITE" id="PS00308">
    <property type="entry name" value="LECTIN_LEGUME_ALPHA"/>
    <property type="match status" value="1"/>
</dbReference>
<organism evidence="24 25">
    <name type="scientific">Vitis vinifera</name>
    <name type="common">Grape</name>
    <dbReference type="NCBI Taxonomy" id="29760"/>
    <lineage>
        <taxon>Eukaryota</taxon>
        <taxon>Viridiplantae</taxon>
        <taxon>Streptophyta</taxon>
        <taxon>Embryophyta</taxon>
        <taxon>Tracheophyta</taxon>
        <taxon>Spermatophyta</taxon>
        <taxon>Magnoliopsida</taxon>
        <taxon>eudicotyledons</taxon>
        <taxon>Gunneridae</taxon>
        <taxon>Pentapetalae</taxon>
        <taxon>rosids</taxon>
        <taxon>Vitales</taxon>
        <taxon>Vitaceae</taxon>
        <taxon>Viteae</taxon>
        <taxon>Vitis</taxon>
    </lineage>
</organism>
<dbReference type="Pfam" id="PF00069">
    <property type="entry name" value="Pkinase"/>
    <property type="match status" value="1"/>
</dbReference>
<dbReference type="EMBL" id="QGNW01001915">
    <property type="protein sequence ID" value="RVW28128.1"/>
    <property type="molecule type" value="Genomic_DNA"/>
</dbReference>
<keyword evidence="6" id="KW-0808">Transferase</keyword>
<dbReference type="InterPro" id="IPR001220">
    <property type="entry name" value="Legume_lectin_dom"/>
</dbReference>
<dbReference type="PROSITE" id="PS00108">
    <property type="entry name" value="PROTEIN_KINASE_ST"/>
    <property type="match status" value="1"/>
</dbReference>
<comment type="function">
    <text evidence="19">Promotes hydrogen peroxide H(2)O(2) production and cell death.</text>
</comment>
<evidence type="ECO:0000313" key="25">
    <source>
        <dbReference type="Proteomes" id="UP000288805"/>
    </source>
</evidence>
<dbReference type="PROSITE" id="PS50011">
    <property type="entry name" value="PROTEIN_KINASE_DOM"/>
    <property type="match status" value="1"/>
</dbReference>
<dbReference type="GO" id="GO:0009626">
    <property type="term" value="P:plant-type hypersensitive response"/>
    <property type="evidence" value="ECO:0007669"/>
    <property type="project" value="UniProtKB-ARBA"/>
</dbReference>
<dbReference type="PROSITE" id="PS00107">
    <property type="entry name" value="PROTEIN_KINASE_ATP"/>
    <property type="match status" value="1"/>
</dbReference>
<keyword evidence="14" id="KW-1133">Transmembrane helix</keyword>
<keyword evidence="9 24" id="KW-0430">Lectin</keyword>
<evidence type="ECO:0000313" key="24">
    <source>
        <dbReference type="EMBL" id="RVW28128.1"/>
    </source>
</evidence>
<gene>
    <name evidence="24" type="primary">LECRK91_27</name>
    <name evidence="24" type="ORF">CK203_116085</name>
</gene>
<keyword evidence="7" id="KW-0812">Transmembrane</keyword>
<dbReference type="GO" id="GO:0002229">
    <property type="term" value="P:defense response to oomycetes"/>
    <property type="evidence" value="ECO:0007669"/>
    <property type="project" value="UniProtKB-ARBA"/>
</dbReference>
<keyword evidence="5" id="KW-0723">Serine/threonine-protein kinase</keyword>
<dbReference type="Gene3D" id="1.10.510.10">
    <property type="entry name" value="Transferase(Phosphotransferase) domain 1"/>
    <property type="match status" value="1"/>
</dbReference>
<dbReference type="InterPro" id="IPR000985">
    <property type="entry name" value="Lectin_LegA_CS"/>
</dbReference>
<dbReference type="InterPro" id="IPR013320">
    <property type="entry name" value="ConA-like_dom_sf"/>
</dbReference>
<evidence type="ECO:0000256" key="15">
    <source>
        <dbReference type="ARBA" id="ARBA00023136"/>
    </source>
</evidence>
<keyword evidence="17" id="KW-0325">Glycoprotein</keyword>
<dbReference type="InterPro" id="IPR050528">
    <property type="entry name" value="L-type_Lectin-RKs"/>
</dbReference>
<evidence type="ECO:0000256" key="12">
    <source>
        <dbReference type="ARBA" id="ARBA00022821"/>
    </source>
</evidence>
<name>A0A438CY51_VITVI</name>
<dbReference type="GO" id="GO:0005524">
    <property type="term" value="F:ATP binding"/>
    <property type="evidence" value="ECO:0007669"/>
    <property type="project" value="UniProtKB-UniRule"/>
</dbReference>
<dbReference type="InterPro" id="IPR011009">
    <property type="entry name" value="Kinase-like_dom_sf"/>
</dbReference>
<evidence type="ECO:0000256" key="10">
    <source>
        <dbReference type="ARBA" id="ARBA00022741"/>
    </source>
</evidence>
<keyword evidence="15" id="KW-0472">Membrane</keyword>
<comment type="similarity">
    <text evidence="3">In the C-terminal section; belongs to the protein kinase superfamily. Ser/Thr protein kinase family.</text>
</comment>
<dbReference type="GO" id="GO:0030246">
    <property type="term" value="F:carbohydrate binding"/>
    <property type="evidence" value="ECO:0007669"/>
    <property type="project" value="UniProtKB-KW"/>
</dbReference>
<evidence type="ECO:0000256" key="22">
    <source>
        <dbReference type="SAM" id="MobiDB-lite"/>
    </source>
</evidence>
<evidence type="ECO:0000256" key="2">
    <source>
        <dbReference type="ARBA" id="ARBA00008536"/>
    </source>
</evidence>
<dbReference type="AlphaFoldDB" id="A0A438CY51"/>
<evidence type="ECO:0000256" key="18">
    <source>
        <dbReference type="ARBA" id="ARBA00058054"/>
    </source>
</evidence>
<sequence>MAACNAGIAQLHSYTLPFLHIFMISLSLMIHSGNSLSFNLGNFDPNDHEIIFEGHASYSADKVIQLTSNQEDKKMNDSWGRATYYKPFQLWDKASGRMADFTTNFSFEIDSQRNSSYGDGLAFFLAPNSTQLPSDVTGASGLGLVSNNQTMNSTAKRFFAVAFDTFPNAWDPKPDHVRIDINSMKSVKNVTWLSNIKDGKIKYVSISYTASSQNMSVIFGSDYLYNKTTLQSLYYKVDLSDYLPEFVTIGFSSATEDFSEINIIHSWNFSSALQISDSAEENEEKKTGLVVGLSVGAFALVAGLGLVCFCLWKKKVSEKGEDNPDFDLSMDDDLEKGTGPRKFMYHELILATNNFAEGAKVGEGGFGGVYKGFSRNLSSYIAVKRVSKGSDQGIKEYESEVKIISRLRHWNLLQLLGCCHKKRELLLVYEFMPNGSLATCLFQGKTLLTWAMRYKIATGLASVLLYLHEEWEQCVVHRDVKSSNVMLDAEFNAKLGDFGLARLVDHGKGSKTTVLAGTVGYMAPEYILTGKASKELDVYSFGVVALEICSGRRCVEPNAQEDQIRLVEWVWDLYGVGKLPEAADPRLSADFDEEQMARLMVVGLWCAHPDCSLRPSIRQAINVLNSEASLPALPSKMPVPMYYDPPENNSAISSLQTSYTATTSERSQS</sequence>
<keyword evidence="16 24" id="KW-0675">Receptor</keyword>
<dbReference type="InterPro" id="IPR017441">
    <property type="entry name" value="Protein_kinase_ATP_BS"/>
</dbReference>
<protein>
    <submittedName>
        <fullName evidence="24">L-type lectin-domain containing receptor kinase IX.1</fullName>
    </submittedName>
</protein>
<keyword evidence="11 24" id="KW-0418">Kinase</keyword>
<dbReference type="FunFam" id="2.60.120.200:FF:000103">
    <property type="entry name" value="L-type lectin-domain containing receptor kinase IX.1"/>
    <property type="match status" value="1"/>
</dbReference>
<evidence type="ECO:0000256" key="11">
    <source>
        <dbReference type="ARBA" id="ARBA00022777"/>
    </source>
</evidence>
<evidence type="ECO:0000256" key="20">
    <source>
        <dbReference type="ARBA" id="ARBA00063357"/>
    </source>
</evidence>
<dbReference type="Gene3D" id="3.30.200.20">
    <property type="entry name" value="Phosphorylase Kinase, domain 1"/>
    <property type="match status" value="1"/>
</dbReference>
<evidence type="ECO:0000256" key="8">
    <source>
        <dbReference type="ARBA" id="ARBA00022729"/>
    </source>
</evidence>
<keyword evidence="10 21" id="KW-0547">Nucleotide-binding</keyword>
<feature type="compositionally biased region" description="Polar residues" evidence="22">
    <location>
        <begin position="647"/>
        <end position="669"/>
    </location>
</feature>
<evidence type="ECO:0000256" key="13">
    <source>
        <dbReference type="ARBA" id="ARBA00022840"/>
    </source>
</evidence>
<accession>A0A438CY51</accession>
<evidence type="ECO:0000259" key="23">
    <source>
        <dbReference type="PROSITE" id="PS50011"/>
    </source>
</evidence>
<evidence type="ECO:0000256" key="7">
    <source>
        <dbReference type="ARBA" id="ARBA00022692"/>
    </source>
</evidence>
<dbReference type="GO" id="GO:0004674">
    <property type="term" value="F:protein serine/threonine kinase activity"/>
    <property type="evidence" value="ECO:0007669"/>
    <property type="project" value="UniProtKB-KW"/>
</dbReference>
<feature type="region of interest" description="Disordered" evidence="22">
    <location>
        <begin position="644"/>
        <end position="669"/>
    </location>
</feature>
<keyword evidence="13 21" id="KW-0067">ATP-binding</keyword>
<evidence type="ECO:0000256" key="5">
    <source>
        <dbReference type="ARBA" id="ARBA00022527"/>
    </source>
</evidence>
<feature type="domain" description="Protein kinase" evidence="23">
    <location>
        <begin position="355"/>
        <end position="633"/>
    </location>
</feature>
<evidence type="ECO:0000256" key="4">
    <source>
        <dbReference type="ARBA" id="ARBA00022475"/>
    </source>
</evidence>
<comment type="similarity">
    <text evidence="2">In the N-terminal section; belongs to the leguminous lectin family.</text>
</comment>
<dbReference type="SUPFAM" id="SSF49899">
    <property type="entry name" value="Concanavalin A-like lectins/glucanases"/>
    <property type="match status" value="1"/>
</dbReference>
<evidence type="ECO:0000256" key="6">
    <source>
        <dbReference type="ARBA" id="ARBA00022679"/>
    </source>
</evidence>
<comment type="subunit">
    <text evidence="20">Interacts with ABCG40.</text>
</comment>
<comment type="caution">
    <text evidence="24">The sequence shown here is derived from an EMBL/GenBank/DDBJ whole genome shotgun (WGS) entry which is preliminary data.</text>
</comment>
<dbReference type="Gene3D" id="2.60.120.200">
    <property type="match status" value="1"/>
</dbReference>
<dbReference type="FunFam" id="1.10.510.10:FF:000240">
    <property type="entry name" value="Lectin-domain containing receptor kinase A4.3"/>
    <property type="match status" value="1"/>
</dbReference>
<keyword evidence="12" id="KW-0611">Plant defense</keyword>
<dbReference type="SUPFAM" id="SSF56112">
    <property type="entry name" value="Protein kinase-like (PK-like)"/>
    <property type="match status" value="1"/>
</dbReference>
<dbReference type="InterPro" id="IPR008271">
    <property type="entry name" value="Ser/Thr_kinase_AS"/>
</dbReference>
<evidence type="ECO:0000256" key="19">
    <source>
        <dbReference type="ARBA" id="ARBA00058818"/>
    </source>
</evidence>